<reference evidence="1 2" key="1">
    <citation type="submission" date="2020-09" db="EMBL/GenBank/DDBJ databases">
        <title>Brevundimonas sp. LVF1 isolated from an oligotrophic pond in Goettingen, Germany.</title>
        <authorList>
            <person name="Friedrich I."/>
            <person name="Klassen A."/>
            <person name="Neubauer H."/>
            <person name="Schneider D."/>
            <person name="Hertel R."/>
            <person name="Daniel R."/>
        </authorList>
    </citation>
    <scope>NUCLEOTIDE SEQUENCE [LARGE SCALE GENOMIC DNA]</scope>
    <source>
        <strain evidence="1 2">LVF1</strain>
    </source>
</reference>
<proteinExistence type="predicted"/>
<evidence type="ECO:0000313" key="1">
    <source>
        <dbReference type="EMBL" id="QTC87921.1"/>
    </source>
</evidence>
<dbReference type="RefSeq" id="WP_207824721.1">
    <property type="nucleotide sequence ID" value="NZ_CP062006.1"/>
</dbReference>
<keyword evidence="2" id="KW-1185">Reference proteome</keyword>
<dbReference type="Proteomes" id="UP000663942">
    <property type="component" value="Chromosome"/>
</dbReference>
<organism evidence="1 2">
    <name type="scientific">Brevundimonas pondensis</name>
    <dbReference type="NCBI Taxonomy" id="2774189"/>
    <lineage>
        <taxon>Bacteria</taxon>
        <taxon>Pseudomonadati</taxon>
        <taxon>Pseudomonadota</taxon>
        <taxon>Alphaproteobacteria</taxon>
        <taxon>Caulobacterales</taxon>
        <taxon>Caulobacteraceae</taxon>
        <taxon>Brevundimonas</taxon>
    </lineage>
</organism>
<gene>
    <name evidence="1" type="ORF">IFE19_00460</name>
</gene>
<accession>A0ABX7SL84</accession>
<sequence length="99" mass="11453">MGDVVQFPQVVREDEIVTVTLEDFFAVVTKQKTLEDIKWEKAHEARIKELTDMGVERLRHLWDNVSDETSFYEGEFGMHDCADIHTALNRLGDGYYCAV</sequence>
<name>A0ABX7SL84_9CAUL</name>
<protein>
    <submittedName>
        <fullName evidence="1">Uncharacterized protein</fullName>
    </submittedName>
</protein>
<evidence type="ECO:0000313" key="2">
    <source>
        <dbReference type="Proteomes" id="UP000663942"/>
    </source>
</evidence>
<dbReference type="EMBL" id="CP062006">
    <property type="protein sequence ID" value="QTC87921.1"/>
    <property type="molecule type" value="Genomic_DNA"/>
</dbReference>